<organism evidence="12 13">
    <name type="scientific">Flavobacterium beibuense</name>
    <dbReference type="NCBI Taxonomy" id="657326"/>
    <lineage>
        <taxon>Bacteria</taxon>
        <taxon>Pseudomonadati</taxon>
        <taxon>Bacteroidota</taxon>
        <taxon>Flavobacteriia</taxon>
        <taxon>Flavobacteriales</taxon>
        <taxon>Flavobacteriaceae</taxon>
        <taxon>Flavobacterium</taxon>
    </lineage>
</organism>
<dbReference type="AlphaFoldDB" id="A0A444W9B7"/>
<proteinExistence type="predicted"/>
<evidence type="ECO:0000256" key="3">
    <source>
        <dbReference type="ARBA" id="ARBA00012640"/>
    </source>
</evidence>
<evidence type="ECO:0000256" key="6">
    <source>
        <dbReference type="ARBA" id="ARBA00022801"/>
    </source>
</evidence>
<dbReference type="PANTHER" id="PTHR43344:SF2">
    <property type="entry name" value="PHOSPHOSERINE PHOSPHATASE"/>
    <property type="match status" value="1"/>
</dbReference>
<dbReference type="PANTHER" id="PTHR43344">
    <property type="entry name" value="PHOSPHOSERINE PHOSPHATASE"/>
    <property type="match status" value="1"/>
</dbReference>
<dbReference type="CDD" id="cd01427">
    <property type="entry name" value="HAD_like"/>
    <property type="match status" value="1"/>
</dbReference>
<evidence type="ECO:0000313" key="13">
    <source>
        <dbReference type="Proteomes" id="UP000289775"/>
    </source>
</evidence>
<gene>
    <name evidence="12" type="ORF">NU09_2169</name>
</gene>
<dbReference type="GO" id="GO:0000287">
    <property type="term" value="F:magnesium ion binding"/>
    <property type="evidence" value="ECO:0007669"/>
    <property type="project" value="TreeGrafter"/>
</dbReference>
<evidence type="ECO:0000313" key="12">
    <source>
        <dbReference type="EMBL" id="RYJ42383.1"/>
    </source>
</evidence>
<dbReference type="RefSeq" id="WP_242501857.1">
    <property type="nucleotide sequence ID" value="NZ_JUIW01000007.1"/>
</dbReference>
<comment type="catalytic activity">
    <reaction evidence="9">
        <text>O-phospho-L-serine + H2O = L-serine + phosphate</text>
        <dbReference type="Rhea" id="RHEA:21208"/>
        <dbReference type="ChEBI" id="CHEBI:15377"/>
        <dbReference type="ChEBI" id="CHEBI:33384"/>
        <dbReference type="ChEBI" id="CHEBI:43474"/>
        <dbReference type="ChEBI" id="CHEBI:57524"/>
        <dbReference type="EC" id="3.1.3.3"/>
    </reaction>
</comment>
<comment type="pathway">
    <text evidence="2">Amino-acid biosynthesis; L-serine biosynthesis; L-serine from 3-phospho-D-glycerate: step 3/3.</text>
</comment>
<evidence type="ECO:0000256" key="8">
    <source>
        <dbReference type="ARBA" id="ARBA00023299"/>
    </source>
</evidence>
<comment type="catalytic activity">
    <reaction evidence="10">
        <text>O-phospho-D-serine + H2O = D-serine + phosphate</text>
        <dbReference type="Rhea" id="RHEA:24873"/>
        <dbReference type="ChEBI" id="CHEBI:15377"/>
        <dbReference type="ChEBI" id="CHEBI:35247"/>
        <dbReference type="ChEBI" id="CHEBI:43474"/>
        <dbReference type="ChEBI" id="CHEBI:58680"/>
        <dbReference type="EC" id="3.1.3.3"/>
    </reaction>
</comment>
<keyword evidence="11" id="KW-0732">Signal</keyword>
<dbReference type="Proteomes" id="UP000289775">
    <property type="component" value="Unassembled WGS sequence"/>
</dbReference>
<dbReference type="SUPFAM" id="SSF56784">
    <property type="entry name" value="HAD-like"/>
    <property type="match status" value="1"/>
</dbReference>
<reference evidence="12 13" key="1">
    <citation type="submission" date="2014-12" db="EMBL/GenBank/DDBJ databases">
        <title>Genome sequence of Flavobacterium beibuense RSKm HC5.</title>
        <authorList>
            <person name="Kim J.F."/>
            <person name="Song J.Y."/>
            <person name="Kwak M.-J."/>
            <person name="Lee S.-W."/>
        </authorList>
    </citation>
    <scope>NUCLEOTIDE SEQUENCE [LARGE SCALE GENOMIC DNA]</scope>
    <source>
        <strain evidence="12 13">RSKm HC5</strain>
    </source>
</reference>
<feature type="chain" id="PRO_5019065105" description="phosphoserine phosphatase" evidence="11">
    <location>
        <begin position="24"/>
        <end position="351"/>
    </location>
</feature>
<evidence type="ECO:0000256" key="2">
    <source>
        <dbReference type="ARBA" id="ARBA00005135"/>
    </source>
</evidence>
<dbReference type="GO" id="GO:0005737">
    <property type="term" value="C:cytoplasm"/>
    <property type="evidence" value="ECO:0007669"/>
    <property type="project" value="TreeGrafter"/>
</dbReference>
<evidence type="ECO:0000256" key="9">
    <source>
        <dbReference type="ARBA" id="ARBA00048138"/>
    </source>
</evidence>
<dbReference type="GO" id="GO:0006564">
    <property type="term" value="P:L-serine biosynthetic process"/>
    <property type="evidence" value="ECO:0007669"/>
    <property type="project" value="UniProtKB-KW"/>
</dbReference>
<dbReference type="InterPro" id="IPR050582">
    <property type="entry name" value="HAD-like_SerB"/>
</dbReference>
<dbReference type="Gene3D" id="3.40.50.1000">
    <property type="entry name" value="HAD superfamily/HAD-like"/>
    <property type="match status" value="1"/>
</dbReference>
<dbReference type="GO" id="GO:0036424">
    <property type="term" value="F:L-phosphoserine phosphatase activity"/>
    <property type="evidence" value="ECO:0007669"/>
    <property type="project" value="TreeGrafter"/>
</dbReference>
<dbReference type="PROSITE" id="PS51257">
    <property type="entry name" value="PROKAR_LIPOPROTEIN"/>
    <property type="match status" value="1"/>
</dbReference>
<keyword evidence="6" id="KW-0378">Hydrolase</keyword>
<protein>
    <recommendedName>
        <fullName evidence="3">phosphoserine phosphatase</fullName>
        <ecNumber evidence="3">3.1.3.3</ecNumber>
    </recommendedName>
</protein>
<name>A0A444W9B7_9FLAO</name>
<evidence type="ECO:0000256" key="7">
    <source>
        <dbReference type="ARBA" id="ARBA00022842"/>
    </source>
</evidence>
<keyword evidence="8" id="KW-0718">Serine biosynthesis</keyword>
<keyword evidence="7" id="KW-0460">Magnesium</keyword>
<comment type="caution">
    <text evidence="12">The sequence shown here is derived from an EMBL/GenBank/DDBJ whole genome shotgun (WGS) entry which is preliminary data.</text>
</comment>
<dbReference type="InterPro" id="IPR036412">
    <property type="entry name" value="HAD-like_sf"/>
</dbReference>
<evidence type="ECO:0000256" key="1">
    <source>
        <dbReference type="ARBA" id="ARBA00001946"/>
    </source>
</evidence>
<keyword evidence="13" id="KW-1185">Reference proteome</keyword>
<evidence type="ECO:0000256" key="4">
    <source>
        <dbReference type="ARBA" id="ARBA00022605"/>
    </source>
</evidence>
<sequence length="351" mass="39521">MNSKLITPVTRLFAFFMLFISLAACKQEPAKDIQTGTETTEVSENADPLPSWNDGANKEAIISYVKDVTTEGSASFIPVADRIATFDNDGTLWSEQPAYFQLFFAMDRIKALSADHPEWKNKQPYKAVLDNDMDALMQQGEKGLMEIVMVSHSGVTTDEFDTIVKDWIATAKHPTKNVPYTDLIFKPMLELVKYLQANDFKVFIVSGGGLGFMRAWAEGVYGIPKDQTVGSSNKTEFDYNNGNPVIRILPQLEFMDDKEGKPVAINKFIGRKPVFAAGNSDGDLQMLQYAASNSYKNFELYVHHTDSIREWAYDRKSHIGKLDKGLDEASQKGWTVVNMKDDWKKVYNSDK</sequence>
<evidence type="ECO:0000256" key="11">
    <source>
        <dbReference type="SAM" id="SignalP"/>
    </source>
</evidence>
<feature type="signal peptide" evidence="11">
    <location>
        <begin position="1"/>
        <end position="23"/>
    </location>
</feature>
<dbReference type="InterPro" id="IPR023214">
    <property type="entry name" value="HAD_sf"/>
</dbReference>
<accession>A0A444W9B7</accession>
<evidence type="ECO:0000256" key="10">
    <source>
        <dbReference type="ARBA" id="ARBA00048523"/>
    </source>
</evidence>
<dbReference type="EC" id="3.1.3.3" evidence="3"/>
<dbReference type="Pfam" id="PF12710">
    <property type="entry name" value="HAD"/>
    <property type="match status" value="1"/>
</dbReference>
<evidence type="ECO:0000256" key="5">
    <source>
        <dbReference type="ARBA" id="ARBA00022723"/>
    </source>
</evidence>
<keyword evidence="5" id="KW-0479">Metal-binding</keyword>
<comment type="cofactor">
    <cofactor evidence="1">
        <name>Mg(2+)</name>
        <dbReference type="ChEBI" id="CHEBI:18420"/>
    </cofactor>
</comment>
<keyword evidence="4" id="KW-0028">Amino-acid biosynthesis</keyword>
<dbReference type="EMBL" id="JUIW01000007">
    <property type="protein sequence ID" value="RYJ42383.1"/>
    <property type="molecule type" value="Genomic_DNA"/>
</dbReference>